<evidence type="ECO:0000256" key="3">
    <source>
        <dbReference type="ARBA" id="ARBA00022837"/>
    </source>
</evidence>
<comment type="similarity">
    <text evidence="1">Belongs to the alpha-actinin family.</text>
</comment>
<name>A0A1Y2EXV5_9FUNG</name>
<evidence type="ECO:0000313" key="9">
    <source>
        <dbReference type="Proteomes" id="UP000193920"/>
    </source>
</evidence>
<keyword evidence="9" id="KW-1185">Reference proteome</keyword>
<dbReference type="SUPFAM" id="SSF47576">
    <property type="entry name" value="Calponin-homology domain, CH-domain"/>
    <property type="match status" value="1"/>
</dbReference>
<keyword evidence="3" id="KW-0106">Calcium</keyword>
<keyword evidence="4" id="KW-0009">Actin-binding</keyword>
<dbReference type="CDD" id="cd00051">
    <property type="entry name" value="EFh"/>
    <property type="match status" value="1"/>
</dbReference>
<dbReference type="InterPro" id="IPR002048">
    <property type="entry name" value="EF_hand_dom"/>
</dbReference>
<dbReference type="InterPro" id="IPR018247">
    <property type="entry name" value="EF_Hand_1_Ca_BS"/>
</dbReference>
<dbReference type="InterPro" id="IPR001715">
    <property type="entry name" value="CH_dom"/>
</dbReference>
<evidence type="ECO:0000259" key="6">
    <source>
        <dbReference type="PROSITE" id="PS50021"/>
    </source>
</evidence>
<reference evidence="8 9" key="1">
    <citation type="submission" date="2016-08" db="EMBL/GenBank/DDBJ databases">
        <title>A Parts List for Fungal Cellulosomes Revealed by Comparative Genomics.</title>
        <authorList>
            <consortium name="DOE Joint Genome Institute"/>
            <person name="Haitjema C.H."/>
            <person name="Gilmore S.P."/>
            <person name="Henske J.K."/>
            <person name="Solomon K.V."/>
            <person name="De Groot R."/>
            <person name="Kuo A."/>
            <person name="Mondo S.J."/>
            <person name="Salamov A.A."/>
            <person name="Labutti K."/>
            <person name="Zhao Z."/>
            <person name="Chiniquy J."/>
            <person name="Barry K."/>
            <person name="Brewer H.M."/>
            <person name="Purvine S.O."/>
            <person name="Wright A.T."/>
            <person name="Boxma B."/>
            <person name="Van Alen T."/>
            <person name="Hackstein J.H."/>
            <person name="Baker S.E."/>
            <person name="Grigoriev I.V."/>
            <person name="O'Malley M.A."/>
        </authorList>
    </citation>
    <scope>NUCLEOTIDE SEQUENCE [LARGE SCALE GENOMIC DNA]</scope>
    <source>
        <strain evidence="8 9">G1</strain>
    </source>
</reference>
<keyword evidence="5" id="KW-0175">Coiled coil</keyword>
<evidence type="ECO:0000256" key="5">
    <source>
        <dbReference type="SAM" id="Coils"/>
    </source>
</evidence>
<dbReference type="PROSITE" id="PS50021">
    <property type="entry name" value="CH"/>
    <property type="match status" value="2"/>
</dbReference>
<dbReference type="EMBL" id="MCOG01000022">
    <property type="protein sequence ID" value="ORY76451.1"/>
    <property type="molecule type" value="Genomic_DNA"/>
</dbReference>
<dbReference type="CDD" id="cd21216">
    <property type="entry name" value="CH_ACTN_rpt2"/>
    <property type="match status" value="1"/>
</dbReference>
<comment type="caution">
    <text evidence="8">The sequence shown here is derived from an EMBL/GenBank/DDBJ whole genome shotgun (WGS) entry which is preliminary data.</text>
</comment>
<dbReference type="Gene3D" id="1.10.238.10">
    <property type="entry name" value="EF-hand"/>
    <property type="match status" value="2"/>
</dbReference>
<feature type="domain" description="Calponin-homology (CH)" evidence="6">
    <location>
        <begin position="142"/>
        <end position="249"/>
    </location>
</feature>
<protein>
    <recommendedName>
        <fullName evidence="10">Actinin-like protein</fullName>
    </recommendedName>
</protein>
<dbReference type="PROSITE" id="PS00019">
    <property type="entry name" value="ACTININ_1"/>
    <property type="match status" value="1"/>
</dbReference>
<dbReference type="InterPro" id="IPR036872">
    <property type="entry name" value="CH_dom_sf"/>
</dbReference>
<dbReference type="PANTHER" id="PTHR11915">
    <property type="entry name" value="SPECTRIN/FILAMIN RELATED CYTOSKELETAL PROTEIN"/>
    <property type="match status" value="1"/>
</dbReference>
<dbReference type="STRING" id="1754190.A0A1Y2EXV5"/>
<dbReference type="SMART" id="SM00054">
    <property type="entry name" value="EFh"/>
    <property type="match status" value="1"/>
</dbReference>
<dbReference type="SUPFAM" id="SSF46966">
    <property type="entry name" value="Spectrin repeat"/>
    <property type="match status" value="2"/>
</dbReference>
<evidence type="ECO:0000256" key="1">
    <source>
        <dbReference type="ARBA" id="ARBA00010255"/>
    </source>
</evidence>
<dbReference type="Pfam" id="PF08726">
    <property type="entry name" value="EFhand_Ca_insen"/>
    <property type="match status" value="1"/>
</dbReference>
<evidence type="ECO:0000256" key="2">
    <source>
        <dbReference type="ARBA" id="ARBA00022737"/>
    </source>
</evidence>
<evidence type="ECO:0008006" key="10">
    <source>
        <dbReference type="Google" id="ProtNLM"/>
    </source>
</evidence>
<dbReference type="InterPro" id="IPR014837">
    <property type="entry name" value="EF-hand_Ca_insen"/>
</dbReference>
<dbReference type="SUPFAM" id="SSF47473">
    <property type="entry name" value="EF-hand"/>
    <property type="match status" value="1"/>
</dbReference>
<accession>A0A1Y2EXV5</accession>
<dbReference type="SMART" id="SM00033">
    <property type="entry name" value="CH"/>
    <property type="match status" value="2"/>
</dbReference>
<dbReference type="GO" id="GO:0005509">
    <property type="term" value="F:calcium ion binding"/>
    <property type="evidence" value="ECO:0007669"/>
    <property type="project" value="InterPro"/>
</dbReference>
<dbReference type="Proteomes" id="UP000193920">
    <property type="component" value="Unassembled WGS sequence"/>
</dbReference>
<evidence type="ECO:0000256" key="4">
    <source>
        <dbReference type="ARBA" id="ARBA00023203"/>
    </source>
</evidence>
<dbReference type="AlphaFoldDB" id="A0A1Y2EXV5"/>
<dbReference type="Gene3D" id="1.10.418.10">
    <property type="entry name" value="Calponin-like domain"/>
    <property type="match status" value="2"/>
</dbReference>
<organism evidence="8 9">
    <name type="scientific">Neocallimastix californiae</name>
    <dbReference type="NCBI Taxonomy" id="1754190"/>
    <lineage>
        <taxon>Eukaryota</taxon>
        <taxon>Fungi</taxon>
        <taxon>Fungi incertae sedis</taxon>
        <taxon>Chytridiomycota</taxon>
        <taxon>Chytridiomycota incertae sedis</taxon>
        <taxon>Neocallimastigomycetes</taxon>
        <taxon>Neocallimastigales</taxon>
        <taxon>Neocallimastigaceae</taxon>
        <taxon>Neocallimastix</taxon>
    </lineage>
</organism>
<feature type="domain" description="Calponin-homology (CH)" evidence="6">
    <location>
        <begin position="27"/>
        <end position="133"/>
    </location>
</feature>
<dbReference type="InterPro" id="IPR001589">
    <property type="entry name" value="Actinin_actin-bd_CS"/>
</dbReference>
<proteinExistence type="inferred from homology"/>
<dbReference type="Pfam" id="PF00307">
    <property type="entry name" value="CH"/>
    <property type="match status" value="2"/>
</dbReference>
<dbReference type="SMART" id="SM01184">
    <property type="entry name" value="efhand_Ca_insen"/>
    <property type="match status" value="1"/>
</dbReference>
<evidence type="ECO:0000313" key="8">
    <source>
        <dbReference type="EMBL" id="ORY76451.1"/>
    </source>
</evidence>
<evidence type="ECO:0000259" key="7">
    <source>
        <dbReference type="PROSITE" id="PS50222"/>
    </source>
</evidence>
<dbReference type="PROSITE" id="PS50222">
    <property type="entry name" value="EF_HAND_2"/>
    <property type="match status" value="1"/>
</dbReference>
<feature type="coiled-coil region" evidence="5">
    <location>
        <begin position="371"/>
        <end position="398"/>
    </location>
</feature>
<dbReference type="FunFam" id="1.10.418.10:FF:000001">
    <property type="entry name" value="Actinin alpha 1"/>
    <property type="match status" value="1"/>
</dbReference>
<sequence length="650" mass="74245">MATEYQSKASVEVVDDQARLLDKGWERTQIKTFTNWINNKLAMKGCKSITNLDTDLSTGERLIELLEIIGGESLGRYNKNPKLRLQRIENVNKALEFIKSRGVSLTNIGAEDIVDSNPKLILGLIWTIILRFTIAEISEEGLNAKEGLLLWCQRQTADYKPEVNVKDFTFSWKDGLALCALIHHNRPDLLDYNSLDKSDAKGNLTKAFEVAEKELNIPKLLDVEDFVDVPKPDERSVMTYIAQYFHAFSAQNKVSNSSRRVGKFADVLATCWDMENDYERRATELIQNIEALKKEWETAPLGDNYNDAKAQFTAFEDYKHTSKRKWMSEKREIENLLGNIQIKLKTYNLIPYNPPEGLYPADIDDQWNSLITTEAERKRNLSNNLAEIKDQLRKSYANSANELQDSINNISIQLSGLGENEDSSLEDQLNEAKKYQTEANSLEPRFKEIEDLNAKCEEAHIEDNQYCIYTPDDIKFDYELVLNTIQKKIAFIENQIVARSVSNLTPQQLEEYTNAFRHFDKDDNNLLNRDELKAVLQSIGVLLSDDEFNKTYDQLVDNPNNLSTEDPSVGVPFEKYLNYVKSIAEDKTSPDQLREAFKVLAKDKDYVTEADMAAGGFPPATIEYLKQVIPPKDGVPDSYDYSAFLDIVFG</sequence>
<dbReference type="OrthoDB" id="10017054at2759"/>
<dbReference type="GO" id="GO:0003779">
    <property type="term" value="F:actin binding"/>
    <property type="evidence" value="ECO:0007669"/>
    <property type="project" value="UniProtKB-KW"/>
</dbReference>
<dbReference type="InterPro" id="IPR011992">
    <property type="entry name" value="EF-hand-dom_pair"/>
</dbReference>
<gene>
    <name evidence="8" type="ORF">LY90DRAFT_377435</name>
</gene>
<dbReference type="PROSITE" id="PS00020">
    <property type="entry name" value="ACTININ_2"/>
    <property type="match status" value="1"/>
</dbReference>
<dbReference type="Pfam" id="PF13405">
    <property type="entry name" value="EF-hand_6"/>
    <property type="match status" value="1"/>
</dbReference>
<keyword evidence="2" id="KW-0677">Repeat</keyword>
<dbReference type="FunFam" id="1.10.418.10:FF:000077">
    <property type="entry name" value="Related to alpha-actinin"/>
    <property type="match status" value="1"/>
</dbReference>
<dbReference type="Gene3D" id="1.20.58.60">
    <property type="match status" value="2"/>
</dbReference>
<dbReference type="PROSITE" id="PS00018">
    <property type="entry name" value="EF_HAND_1"/>
    <property type="match status" value="1"/>
</dbReference>
<feature type="domain" description="EF-hand" evidence="7">
    <location>
        <begin position="507"/>
        <end position="542"/>
    </location>
</feature>